<dbReference type="InterPro" id="IPR050424">
    <property type="entry name" value="Gfo-Idh-MocA_inositol_DH"/>
</dbReference>
<evidence type="ECO:0008006" key="4">
    <source>
        <dbReference type="Google" id="ProtNLM"/>
    </source>
</evidence>
<dbReference type="InterPro" id="IPR004104">
    <property type="entry name" value="Gfo/Idh/MocA-like_OxRdtase_C"/>
</dbReference>
<reference evidence="3" key="1">
    <citation type="submission" date="2018-05" db="EMBL/GenBank/DDBJ databases">
        <authorList>
            <person name="Lanie J.A."/>
            <person name="Ng W.-L."/>
            <person name="Kazmierczak K.M."/>
            <person name="Andrzejewski T.M."/>
            <person name="Davidsen T.M."/>
            <person name="Wayne K.J."/>
            <person name="Tettelin H."/>
            <person name="Glass J.I."/>
            <person name="Rusch D."/>
            <person name="Podicherti R."/>
            <person name="Tsui H.-C.T."/>
            <person name="Winkler M.E."/>
        </authorList>
    </citation>
    <scope>NUCLEOTIDE SEQUENCE</scope>
</reference>
<accession>A0A382GQL7</accession>
<evidence type="ECO:0000259" key="2">
    <source>
        <dbReference type="Pfam" id="PF02894"/>
    </source>
</evidence>
<name>A0A382GQL7_9ZZZZ</name>
<evidence type="ECO:0000313" key="3">
    <source>
        <dbReference type="EMBL" id="SVB76883.1"/>
    </source>
</evidence>
<protein>
    <recommendedName>
        <fullName evidence="4">Gfo/Idh/MocA-like oxidoreductase N-terminal domain-containing protein</fullName>
    </recommendedName>
</protein>
<organism evidence="3">
    <name type="scientific">marine metagenome</name>
    <dbReference type="NCBI Taxonomy" id="408172"/>
    <lineage>
        <taxon>unclassified sequences</taxon>
        <taxon>metagenomes</taxon>
        <taxon>ecological metagenomes</taxon>
    </lineage>
</organism>
<dbReference type="Gene3D" id="3.40.50.720">
    <property type="entry name" value="NAD(P)-binding Rossmann-like Domain"/>
    <property type="match status" value="1"/>
</dbReference>
<dbReference type="Pfam" id="PF02894">
    <property type="entry name" value="GFO_IDH_MocA_C"/>
    <property type="match status" value="1"/>
</dbReference>
<feature type="non-terminal residue" evidence="3">
    <location>
        <position position="189"/>
    </location>
</feature>
<dbReference type="InterPro" id="IPR000683">
    <property type="entry name" value="Gfo/Idh/MocA-like_OxRdtase_N"/>
</dbReference>
<sequence>MGREHIRNIAIIEEAEVVGLSDPHNNSLQESLSLLGNDIPTFNNHNELVNANLADAYIVSSPNFTHIDILKDIIVSNKHLLIEKPLCTTTNDCKEFKDLTKNYPAIIWTAMEYRYMPPVQKMIKEIHNNTIGKLHMLSIREHRFPFLKKVNDWNRFAINSGGTLVEKCCHFFDLMRLITQSEPIKVFAS</sequence>
<evidence type="ECO:0000259" key="1">
    <source>
        <dbReference type="Pfam" id="PF01408"/>
    </source>
</evidence>
<dbReference type="AlphaFoldDB" id="A0A382GQL7"/>
<dbReference type="PANTHER" id="PTHR43593:SF1">
    <property type="entry name" value="INOSITOL 2-DEHYDROGENASE"/>
    <property type="match status" value="1"/>
</dbReference>
<dbReference type="Gene3D" id="3.30.360.10">
    <property type="entry name" value="Dihydrodipicolinate Reductase, domain 2"/>
    <property type="match status" value="1"/>
</dbReference>
<dbReference type="EMBL" id="UINC01056631">
    <property type="protein sequence ID" value="SVB76883.1"/>
    <property type="molecule type" value="Genomic_DNA"/>
</dbReference>
<proteinExistence type="predicted"/>
<feature type="domain" description="Gfo/Idh/MocA-like oxidoreductase N-terminal" evidence="1">
    <location>
        <begin position="1"/>
        <end position="108"/>
    </location>
</feature>
<gene>
    <name evidence="3" type="ORF">METZ01_LOCUS229737</name>
</gene>
<dbReference type="Pfam" id="PF01408">
    <property type="entry name" value="GFO_IDH_MocA"/>
    <property type="match status" value="1"/>
</dbReference>
<dbReference type="GO" id="GO:0000166">
    <property type="term" value="F:nucleotide binding"/>
    <property type="evidence" value="ECO:0007669"/>
    <property type="project" value="InterPro"/>
</dbReference>
<dbReference type="SUPFAM" id="SSF51735">
    <property type="entry name" value="NAD(P)-binding Rossmann-fold domains"/>
    <property type="match status" value="1"/>
</dbReference>
<dbReference type="PANTHER" id="PTHR43593">
    <property type="match status" value="1"/>
</dbReference>
<feature type="domain" description="Gfo/Idh/MocA-like oxidoreductase C-terminal" evidence="2">
    <location>
        <begin position="124"/>
        <end position="187"/>
    </location>
</feature>
<dbReference type="InterPro" id="IPR036291">
    <property type="entry name" value="NAD(P)-bd_dom_sf"/>
</dbReference>